<dbReference type="Proteomes" id="UP000646877">
    <property type="component" value="Unassembled WGS sequence"/>
</dbReference>
<evidence type="ECO:0000313" key="3">
    <source>
        <dbReference type="Proteomes" id="UP000646877"/>
    </source>
</evidence>
<dbReference type="InterPro" id="IPR001387">
    <property type="entry name" value="Cro/C1-type_HTH"/>
</dbReference>
<sequence>MNMSYMFFPEEPNVSKAERRAFSREELIFNVTEDLLVKLEELDISKAELARRLGKSKSCITQMLNGSRNMTLGTFSDICFELGFKPEVKIPLQKINKIWEPDVKDELKIANVTKLHLKVIDSGKRGSWTSAPFSEMREAIG</sequence>
<feature type="domain" description="HTH cro/C1-type" evidence="1">
    <location>
        <begin position="36"/>
        <end position="87"/>
    </location>
</feature>
<dbReference type="InterPro" id="IPR010982">
    <property type="entry name" value="Lambda_DNA-bd_dom_sf"/>
</dbReference>
<dbReference type="AlphaFoldDB" id="A0A8I2H3E1"/>
<protein>
    <submittedName>
        <fullName evidence="2">Helix-turn-helix domain-containing protein</fullName>
    </submittedName>
</protein>
<dbReference type="Pfam" id="PF13443">
    <property type="entry name" value="HTH_26"/>
    <property type="match status" value="1"/>
</dbReference>
<reference evidence="2" key="1">
    <citation type="submission" date="2019-10" db="EMBL/GenBank/DDBJ databases">
        <authorList>
            <person name="Paulsen S."/>
        </authorList>
    </citation>
    <scope>NUCLEOTIDE SEQUENCE</scope>
    <source>
        <strain evidence="2">LMG 19692</strain>
    </source>
</reference>
<dbReference type="SUPFAM" id="SSF47413">
    <property type="entry name" value="lambda repressor-like DNA-binding domains"/>
    <property type="match status" value="1"/>
</dbReference>
<proteinExistence type="predicted"/>
<comment type="caution">
    <text evidence="2">The sequence shown here is derived from an EMBL/GenBank/DDBJ whole genome shotgun (WGS) entry which is preliminary data.</text>
</comment>
<dbReference type="EMBL" id="WEIA01000002">
    <property type="protein sequence ID" value="NLR20504.1"/>
    <property type="molecule type" value="Genomic_DNA"/>
</dbReference>
<organism evidence="2 3">
    <name type="scientific">Pseudoalteromonas maricaloris</name>
    <dbReference type="NCBI Taxonomy" id="184924"/>
    <lineage>
        <taxon>Bacteria</taxon>
        <taxon>Pseudomonadati</taxon>
        <taxon>Pseudomonadota</taxon>
        <taxon>Gammaproteobacteria</taxon>
        <taxon>Alteromonadales</taxon>
        <taxon>Pseudoalteromonadaceae</taxon>
        <taxon>Pseudoalteromonas</taxon>
    </lineage>
</organism>
<dbReference type="GO" id="GO:0003677">
    <property type="term" value="F:DNA binding"/>
    <property type="evidence" value="ECO:0007669"/>
    <property type="project" value="InterPro"/>
</dbReference>
<accession>A0A8I2H3E1</accession>
<gene>
    <name evidence="2" type="ORF">F9Y85_04080</name>
</gene>
<evidence type="ECO:0000313" key="2">
    <source>
        <dbReference type="EMBL" id="NLR20504.1"/>
    </source>
</evidence>
<dbReference type="Gene3D" id="1.10.260.40">
    <property type="entry name" value="lambda repressor-like DNA-binding domains"/>
    <property type="match status" value="1"/>
</dbReference>
<evidence type="ECO:0000259" key="1">
    <source>
        <dbReference type="Pfam" id="PF13443"/>
    </source>
</evidence>
<name>A0A8I2H3E1_9GAMM</name>
<dbReference type="CDD" id="cd00093">
    <property type="entry name" value="HTH_XRE"/>
    <property type="match status" value="1"/>
</dbReference>